<keyword evidence="1" id="KW-0472">Membrane</keyword>
<sequence>MRLCQSDCAGWYAYVHGNSSHQSRYRADPDIAGIGIICAFVATSFITLCLGLANLVLTASSTTDRNRIDISIFELLRHAALIYVTEECRTFWIPIIEKTTLALSDQQILTGLSVLVTGFVTQCSISAYHFAVVDDLAWFSANVHLTGLGILRGYLCRSPVSRAWRVCMMLVVAGFITASTVMQGHWAYYISWSFDAHCLFDDLVGNTSGQPGIWMWVDLVAIAIIYPMSMLPLYQTSLSVVREIIYDGPMKFLDTKIESLRDEELRGLGQPLAGVTAARIVFSTIRTLYFWWAEILTSRCIVYVFDLAWFGYGVANIIANRQIPASQTDGNESALTLSQVFPMLLLCSTTFVFWEACEEQKRRNKALSQRLISQAQCPQNQDNSAVTTPSIQTLEMRAIEDAGESTTATVSLPYRVNIGTGDGPQPFELGGRLQG</sequence>
<gene>
    <name evidence="2" type="ORF">N7G274_009049</name>
</gene>
<feature type="transmembrane region" description="Helical" evidence="1">
    <location>
        <begin position="167"/>
        <end position="186"/>
    </location>
</feature>
<organism evidence="2 3">
    <name type="scientific">Stereocaulon virgatum</name>
    <dbReference type="NCBI Taxonomy" id="373712"/>
    <lineage>
        <taxon>Eukaryota</taxon>
        <taxon>Fungi</taxon>
        <taxon>Dikarya</taxon>
        <taxon>Ascomycota</taxon>
        <taxon>Pezizomycotina</taxon>
        <taxon>Lecanoromycetes</taxon>
        <taxon>OSLEUM clade</taxon>
        <taxon>Lecanoromycetidae</taxon>
        <taxon>Lecanorales</taxon>
        <taxon>Lecanorineae</taxon>
        <taxon>Stereocaulaceae</taxon>
        <taxon>Stereocaulon</taxon>
    </lineage>
</organism>
<evidence type="ECO:0000313" key="3">
    <source>
        <dbReference type="Proteomes" id="UP001590950"/>
    </source>
</evidence>
<evidence type="ECO:0000313" key="2">
    <source>
        <dbReference type="EMBL" id="KAL2038102.1"/>
    </source>
</evidence>
<proteinExistence type="predicted"/>
<dbReference type="PANTHER" id="PTHR37577:SF1">
    <property type="entry name" value="INTEGRAL MEMBRANE PROTEIN"/>
    <property type="match status" value="1"/>
</dbReference>
<feature type="transmembrane region" description="Helical" evidence="1">
    <location>
        <begin position="31"/>
        <end position="57"/>
    </location>
</feature>
<accession>A0ABR4A171</accession>
<dbReference type="EMBL" id="JBEFKJ010000034">
    <property type="protein sequence ID" value="KAL2038102.1"/>
    <property type="molecule type" value="Genomic_DNA"/>
</dbReference>
<keyword evidence="3" id="KW-1185">Reference proteome</keyword>
<dbReference type="PANTHER" id="PTHR37577">
    <property type="entry name" value="INTEGRAL MEMBRANE PROTEIN"/>
    <property type="match status" value="1"/>
</dbReference>
<feature type="transmembrane region" description="Helical" evidence="1">
    <location>
        <begin position="108"/>
        <end position="130"/>
    </location>
</feature>
<protein>
    <submittedName>
        <fullName evidence="2">Uncharacterized protein</fullName>
    </submittedName>
</protein>
<name>A0ABR4A171_9LECA</name>
<dbReference type="Proteomes" id="UP001590950">
    <property type="component" value="Unassembled WGS sequence"/>
</dbReference>
<feature type="transmembrane region" description="Helical" evidence="1">
    <location>
        <begin position="136"/>
        <end position="155"/>
    </location>
</feature>
<evidence type="ECO:0000256" key="1">
    <source>
        <dbReference type="SAM" id="Phobius"/>
    </source>
</evidence>
<dbReference type="InterPro" id="IPR053018">
    <property type="entry name" value="Elsinochrome_Biosynth-Asso"/>
</dbReference>
<reference evidence="2 3" key="1">
    <citation type="submission" date="2024-09" db="EMBL/GenBank/DDBJ databases">
        <title>Rethinking Asexuality: The Enigmatic Case of Functional Sexual Genes in Lepraria (Stereocaulaceae).</title>
        <authorList>
            <person name="Doellman M."/>
            <person name="Sun Y."/>
            <person name="Barcenas-Pena A."/>
            <person name="Lumbsch H.T."/>
            <person name="Grewe F."/>
        </authorList>
    </citation>
    <scope>NUCLEOTIDE SEQUENCE [LARGE SCALE GENOMIC DNA]</scope>
    <source>
        <strain evidence="2 3">Mercado 3170</strain>
    </source>
</reference>
<feature type="transmembrane region" description="Helical" evidence="1">
    <location>
        <begin position="213"/>
        <end position="234"/>
    </location>
</feature>
<keyword evidence="1" id="KW-1133">Transmembrane helix</keyword>
<comment type="caution">
    <text evidence="2">The sequence shown here is derived from an EMBL/GenBank/DDBJ whole genome shotgun (WGS) entry which is preliminary data.</text>
</comment>
<feature type="transmembrane region" description="Helical" evidence="1">
    <location>
        <begin position="339"/>
        <end position="357"/>
    </location>
</feature>
<keyword evidence="1" id="KW-0812">Transmembrane</keyword>